<keyword evidence="1" id="KW-1133">Transmembrane helix</keyword>
<name>A0AAE3DV51_9FIRM</name>
<feature type="transmembrane region" description="Helical" evidence="1">
    <location>
        <begin position="97"/>
        <end position="116"/>
    </location>
</feature>
<proteinExistence type="predicted"/>
<comment type="caution">
    <text evidence="2">The sequence shown here is derived from an EMBL/GenBank/DDBJ whole genome shotgun (WGS) entry which is preliminary data.</text>
</comment>
<gene>
    <name evidence="2" type="ORF">LKD71_14970</name>
</gene>
<accession>A0AAE3DV51</accession>
<feature type="transmembrane region" description="Helical" evidence="1">
    <location>
        <begin position="7"/>
        <end position="26"/>
    </location>
</feature>
<dbReference type="RefSeq" id="WP_227616050.1">
    <property type="nucleotide sequence ID" value="NZ_JAJEPR010000037.1"/>
</dbReference>
<evidence type="ECO:0000313" key="3">
    <source>
        <dbReference type="Proteomes" id="UP001197875"/>
    </source>
</evidence>
<evidence type="ECO:0000313" key="2">
    <source>
        <dbReference type="EMBL" id="MCC2191078.1"/>
    </source>
</evidence>
<dbReference type="AlphaFoldDB" id="A0AAE3DV51"/>
<keyword evidence="3" id="KW-1185">Reference proteome</keyword>
<protein>
    <submittedName>
        <fullName evidence="2">Uncharacterized protein</fullName>
    </submittedName>
</protein>
<sequence length="150" mass="17279">MKNKKLLAWLGMFGTSLLCIVIYIFMTVEIVTKEGSGWELDPGADSIGMLMGANLLVAFFLLVFTVFFHGLIGFLGKHKIEEINFHVLRAIRKNKKNRWVAVWAIFPAIPTALFLWEGITEKFVWEVILGLVALAYTYFYMVWFVSFEKM</sequence>
<feature type="transmembrane region" description="Helical" evidence="1">
    <location>
        <begin position="128"/>
        <end position="147"/>
    </location>
</feature>
<organism evidence="2 3">
    <name type="scientific">Fusicatenibacter faecihominis</name>
    <dbReference type="NCBI Taxonomy" id="2881276"/>
    <lineage>
        <taxon>Bacteria</taxon>
        <taxon>Bacillati</taxon>
        <taxon>Bacillota</taxon>
        <taxon>Clostridia</taxon>
        <taxon>Lachnospirales</taxon>
        <taxon>Lachnospiraceae</taxon>
        <taxon>Fusicatenibacter</taxon>
    </lineage>
</organism>
<dbReference type="Proteomes" id="UP001197875">
    <property type="component" value="Unassembled WGS sequence"/>
</dbReference>
<dbReference type="EMBL" id="JAJEPR010000037">
    <property type="protein sequence ID" value="MCC2191078.1"/>
    <property type="molecule type" value="Genomic_DNA"/>
</dbReference>
<keyword evidence="1" id="KW-0812">Transmembrane</keyword>
<reference evidence="2 3" key="1">
    <citation type="submission" date="2021-10" db="EMBL/GenBank/DDBJ databases">
        <title>Anaerobic single-cell dispensing facilitates the cultivation of human gut bacteria.</title>
        <authorList>
            <person name="Afrizal A."/>
        </authorList>
    </citation>
    <scope>NUCLEOTIDE SEQUENCE [LARGE SCALE GENOMIC DNA]</scope>
    <source>
        <strain evidence="2 3">CLA-AA-H277</strain>
    </source>
</reference>
<feature type="transmembrane region" description="Helical" evidence="1">
    <location>
        <begin position="46"/>
        <end position="76"/>
    </location>
</feature>
<evidence type="ECO:0000256" key="1">
    <source>
        <dbReference type="SAM" id="Phobius"/>
    </source>
</evidence>
<keyword evidence="1" id="KW-0472">Membrane</keyword>